<name>A0ABU7CGP0_9TELE</name>
<protein>
    <submittedName>
        <fullName evidence="1">Uncharacterized protein</fullName>
    </submittedName>
</protein>
<sequence>MVMLLSNPPHPPTPIHTVAVVIRVSDCTEQEWHTCMQLQGSAACQSGDREHLRSLEPERGWRPAKRASIPQHGFFRLPVLPGVWWWWQRWRGGEGWGGAHKQTFTHPHTLTSKPICIQVQSHTSTHSDTLTDSRNTPPKSHRTVRLFKKNSHLCLNQAQFSLSTLQQRFFNKEPSIQ</sequence>
<keyword evidence="2" id="KW-1185">Reference proteome</keyword>
<evidence type="ECO:0000313" key="2">
    <source>
        <dbReference type="Proteomes" id="UP001345963"/>
    </source>
</evidence>
<dbReference type="EMBL" id="JAHUTI010091147">
    <property type="protein sequence ID" value="MED6261953.1"/>
    <property type="molecule type" value="Genomic_DNA"/>
</dbReference>
<reference evidence="1 2" key="1">
    <citation type="submission" date="2021-07" db="EMBL/GenBank/DDBJ databases">
        <authorList>
            <person name="Palmer J.M."/>
        </authorList>
    </citation>
    <scope>NUCLEOTIDE SEQUENCE [LARGE SCALE GENOMIC DNA]</scope>
    <source>
        <strain evidence="1 2">AT_MEX2019</strain>
        <tissue evidence="1">Muscle</tissue>
    </source>
</reference>
<accession>A0ABU7CGP0</accession>
<evidence type="ECO:0000313" key="1">
    <source>
        <dbReference type="EMBL" id="MED6261953.1"/>
    </source>
</evidence>
<comment type="caution">
    <text evidence="1">The sequence shown here is derived from an EMBL/GenBank/DDBJ whole genome shotgun (WGS) entry which is preliminary data.</text>
</comment>
<proteinExistence type="predicted"/>
<dbReference type="Proteomes" id="UP001345963">
    <property type="component" value="Unassembled WGS sequence"/>
</dbReference>
<gene>
    <name evidence="1" type="ORF">ATANTOWER_012367</name>
</gene>
<organism evidence="1 2">
    <name type="scientific">Ataeniobius toweri</name>
    <dbReference type="NCBI Taxonomy" id="208326"/>
    <lineage>
        <taxon>Eukaryota</taxon>
        <taxon>Metazoa</taxon>
        <taxon>Chordata</taxon>
        <taxon>Craniata</taxon>
        <taxon>Vertebrata</taxon>
        <taxon>Euteleostomi</taxon>
        <taxon>Actinopterygii</taxon>
        <taxon>Neopterygii</taxon>
        <taxon>Teleostei</taxon>
        <taxon>Neoteleostei</taxon>
        <taxon>Acanthomorphata</taxon>
        <taxon>Ovalentaria</taxon>
        <taxon>Atherinomorphae</taxon>
        <taxon>Cyprinodontiformes</taxon>
        <taxon>Goodeidae</taxon>
        <taxon>Ataeniobius</taxon>
    </lineage>
</organism>